<protein>
    <recommendedName>
        <fullName evidence="11">Phosphoribosyl-AMP cyclohydrolase</fullName>
        <shortName evidence="11">PRA-CH</shortName>
        <ecNumber evidence="11">3.5.4.19</ecNumber>
    </recommendedName>
</protein>
<keyword evidence="11" id="KW-0479">Metal-binding</keyword>
<dbReference type="InterPro" id="IPR038019">
    <property type="entry name" value="PRib_AMP_CycHydrolase_sf"/>
</dbReference>
<feature type="binding site" evidence="11">
    <location>
        <position position="121"/>
    </location>
    <ligand>
        <name>Zn(2+)</name>
        <dbReference type="ChEBI" id="CHEBI:29105"/>
        <note>ligand shared between dimeric partners</note>
    </ligand>
</feature>
<proteinExistence type="inferred from homology"/>
<dbReference type="EMBL" id="JH651384">
    <property type="protein sequence ID" value="EIJ33604.1"/>
    <property type="molecule type" value="Genomic_DNA"/>
</dbReference>
<comment type="pathway">
    <text evidence="4">Amino-acid biosynthesis; L-histidine biosynthesis; L-histidine from 5-phospho-alpha-D-ribose 1-diphosphate: step 2/9.</text>
</comment>
<dbReference type="Proteomes" id="UP000005317">
    <property type="component" value="Unassembled WGS sequence"/>
</dbReference>
<feature type="domain" description="Phosphoribosyl-AMP cyclohydrolase" evidence="12">
    <location>
        <begin position="49"/>
        <end position="123"/>
    </location>
</feature>
<dbReference type="EC" id="3.5.4.19" evidence="11"/>
<dbReference type="GO" id="GO:0005737">
    <property type="term" value="C:cytoplasm"/>
    <property type="evidence" value="ECO:0007669"/>
    <property type="project" value="UniProtKB-SubCell"/>
</dbReference>
<evidence type="ECO:0000256" key="10">
    <source>
        <dbReference type="ARBA" id="ARBA00023102"/>
    </source>
</evidence>
<feature type="binding site" evidence="11">
    <location>
        <position position="98"/>
    </location>
    <ligand>
        <name>Mg(2+)</name>
        <dbReference type="ChEBI" id="CHEBI:18420"/>
    </ligand>
</feature>
<dbReference type="InterPro" id="IPR002496">
    <property type="entry name" value="PRib_AMP_CycHydrolase_dom"/>
</dbReference>
<gene>
    <name evidence="11" type="primary">hisI</name>
    <name evidence="13" type="ORF">Thini_0979</name>
</gene>
<keyword evidence="7 11" id="KW-0963">Cytoplasm</keyword>
<evidence type="ECO:0000256" key="8">
    <source>
        <dbReference type="ARBA" id="ARBA00022605"/>
    </source>
</evidence>
<dbReference type="GO" id="GO:0004635">
    <property type="term" value="F:phosphoribosyl-AMP cyclohydrolase activity"/>
    <property type="evidence" value="ECO:0007669"/>
    <property type="project" value="UniProtKB-UniRule"/>
</dbReference>
<evidence type="ECO:0000256" key="9">
    <source>
        <dbReference type="ARBA" id="ARBA00022801"/>
    </source>
</evidence>
<dbReference type="PANTHER" id="PTHR42945">
    <property type="entry name" value="HISTIDINE BIOSYNTHESIS BIFUNCTIONAL PROTEIN"/>
    <property type="match status" value="1"/>
</dbReference>
<dbReference type="NCBIfam" id="NF000768">
    <property type="entry name" value="PRK00051.1"/>
    <property type="match status" value="1"/>
</dbReference>
<keyword evidence="10 11" id="KW-0368">Histidine biosynthesis</keyword>
<evidence type="ECO:0000256" key="6">
    <source>
        <dbReference type="ARBA" id="ARBA00008299"/>
    </source>
</evidence>
<comment type="catalytic activity">
    <reaction evidence="1 11">
        <text>1-(5-phospho-beta-D-ribosyl)-5'-AMP + H2O = 1-(5-phospho-beta-D-ribosyl)-5-[(5-phospho-beta-D-ribosylamino)methylideneamino]imidazole-4-carboxamide</text>
        <dbReference type="Rhea" id="RHEA:20049"/>
        <dbReference type="ChEBI" id="CHEBI:15377"/>
        <dbReference type="ChEBI" id="CHEBI:58435"/>
        <dbReference type="ChEBI" id="CHEBI:59457"/>
        <dbReference type="EC" id="3.5.4.19"/>
    </reaction>
</comment>
<evidence type="ECO:0000256" key="3">
    <source>
        <dbReference type="ARBA" id="ARBA00005169"/>
    </source>
</evidence>
<dbReference type="GO" id="GO:0008270">
    <property type="term" value="F:zinc ion binding"/>
    <property type="evidence" value="ECO:0007669"/>
    <property type="project" value="UniProtKB-UniRule"/>
</dbReference>
<evidence type="ECO:0000256" key="4">
    <source>
        <dbReference type="ARBA" id="ARBA00005204"/>
    </source>
</evidence>
<comment type="catalytic activity">
    <reaction evidence="2">
        <text>1-(5-phospho-beta-D-ribosyl)-ATP + H2O = 1-(5-phospho-beta-D-ribosyl)-5'-AMP + diphosphate + H(+)</text>
        <dbReference type="Rhea" id="RHEA:22828"/>
        <dbReference type="ChEBI" id="CHEBI:15377"/>
        <dbReference type="ChEBI" id="CHEBI:15378"/>
        <dbReference type="ChEBI" id="CHEBI:33019"/>
        <dbReference type="ChEBI" id="CHEBI:59457"/>
        <dbReference type="ChEBI" id="CHEBI:73183"/>
        <dbReference type="EC" id="3.6.1.31"/>
    </reaction>
</comment>
<keyword evidence="11" id="KW-0862">Zinc</keyword>
<organism evidence="13 14">
    <name type="scientific">Thiothrix nivea (strain ATCC 35100 / DSM 5205 / JP2)</name>
    <dbReference type="NCBI Taxonomy" id="870187"/>
    <lineage>
        <taxon>Bacteria</taxon>
        <taxon>Pseudomonadati</taxon>
        <taxon>Pseudomonadota</taxon>
        <taxon>Gammaproteobacteria</taxon>
        <taxon>Thiotrichales</taxon>
        <taxon>Thiotrichaceae</taxon>
        <taxon>Thiothrix</taxon>
    </lineage>
</organism>
<evidence type="ECO:0000313" key="14">
    <source>
        <dbReference type="Proteomes" id="UP000005317"/>
    </source>
</evidence>
<evidence type="ECO:0000256" key="5">
    <source>
        <dbReference type="ARBA" id="ARBA00007731"/>
    </source>
</evidence>
<feature type="binding site" evidence="11">
    <location>
        <position position="96"/>
    </location>
    <ligand>
        <name>Mg(2+)</name>
        <dbReference type="ChEBI" id="CHEBI:18420"/>
    </ligand>
</feature>
<evidence type="ECO:0000256" key="11">
    <source>
        <dbReference type="HAMAP-Rule" id="MF_01021"/>
    </source>
</evidence>
<feature type="binding site" evidence="11">
    <location>
        <position position="114"/>
    </location>
    <ligand>
        <name>Zn(2+)</name>
        <dbReference type="ChEBI" id="CHEBI:29105"/>
        <note>ligand shared between dimeric partners</note>
    </ligand>
</feature>
<keyword evidence="11" id="KW-0460">Magnesium</keyword>
<comment type="similarity">
    <text evidence="6">In the N-terminal section; belongs to the PRA-CH family.</text>
</comment>
<dbReference type="FunFam" id="3.10.20.810:FF:000001">
    <property type="entry name" value="Histidine biosynthesis bifunctional protein HisIE"/>
    <property type="match status" value="1"/>
</dbReference>
<dbReference type="Pfam" id="PF01502">
    <property type="entry name" value="PRA-CH"/>
    <property type="match status" value="1"/>
</dbReference>
<comment type="cofactor">
    <cofactor evidence="11">
        <name>Zn(2+)</name>
        <dbReference type="ChEBI" id="CHEBI:29105"/>
    </cofactor>
    <text evidence="11">Binds 1 zinc ion per subunit.</text>
</comment>
<comment type="function">
    <text evidence="11">Catalyzes the hydrolysis of the adenine ring of phosphoribosyl-AMP.</text>
</comment>
<comment type="similarity">
    <text evidence="11">Belongs to the PRA-CH family.</text>
</comment>
<comment type="pathway">
    <text evidence="3 11">Amino-acid biosynthesis; L-histidine biosynthesis; L-histidine from 5-phospho-alpha-D-ribose 1-diphosphate: step 3/9.</text>
</comment>
<dbReference type="HAMAP" id="MF_01021">
    <property type="entry name" value="HisI"/>
    <property type="match status" value="1"/>
</dbReference>
<evidence type="ECO:0000256" key="2">
    <source>
        <dbReference type="ARBA" id="ARBA00001460"/>
    </source>
</evidence>
<dbReference type="InterPro" id="IPR026660">
    <property type="entry name" value="PRA-CH"/>
</dbReference>
<sequence>MSKAFFQSLEPSPCKTRFPLDTVLKNLTFNEQGLIPVITQQYDTGKVLMLAWMNAESIRRTLATRAMTYWSRSRQAFWVKGESSGNTQTLKLMRIDCDGDALLCQVDQQGGAACHTLRSNCFYFEVDTVSSNVVVNESIPL</sequence>
<reference evidence="14" key="1">
    <citation type="journal article" date="2011" name="Stand. Genomic Sci.">
        <title>Genome sequence of the filamentous, gliding Thiothrix nivea neotype strain (JP2(T)).</title>
        <authorList>
            <person name="Lapidus A."/>
            <person name="Nolan M."/>
            <person name="Lucas S."/>
            <person name="Glavina Del Rio T."/>
            <person name="Tice H."/>
            <person name="Cheng J.F."/>
            <person name="Tapia R."/>
            <person name="Han C."/>
            <person name="Goodwin L."/>
            <person name="Pitluck S."/>
            <person name="Liolios K."/>
            <person name="Pagani I."/>
            <person name="Ivanova N."/>
            <person name="Huntemann M."/>
            <person name="Mavromatis K."/>
            <person name="Mikhailova N."/>
            <person name="Pati A."/>
            <person name="Chen A."/>
            <person name="Palaniappan K."/>
            <person name="Land M."/>
            <person name="Brambilla E.M."/>
            <person name="Rohde M."/>
            <person name="Abt B."/>
            <person name="Verbarg S."/>
            <person name="Goker M."/>
            <person name="Bristow J."/>
            <person name="Eisen J.A."/>
            <person name="Markowitz V."/>
            <person name="Hugenholtz P."/>
            <person name="Kyrpides N.C."/>
            <person name="Klenk H.P."/>
            <person name="Woyke T."/>
        </authorList>
    </citation>
    <scope>NUCLEOTIDE SEQUENCE [LARGE SCALE GENOMIC DNA]</scope>
    <source>
        <strain evidence="14">ATCC 35100 / DSM 5205 / JP2</strain>
    </source>
</reference>
<accession>A0A656HC77</accession>
<evidence type="ECO:0000256" key="1">
    <source>
        <dbReference type="ARBA" id="ARBA00000024"/>
    </source>
</evidence>
<evidence type="ECO:0000259" key="12">
    <source>
        <dbReference type="Pfam" id="PF01502"/>
    </source>
</evidence>
<dbReference type="AlphaFoldDB" id="A0A656HC77"/>
<dbReference type="GO" id="GO:0000287">
    <property type="term" value="F:magnesium ion binding"/>
    <property type="evidence" value="ECO:0007669"/>
    <property type="project" value="UniProtKB-UniRule"/>
</dbReference>
<dbReference type="GO" id="GO:0000105">
    <property type="term" value="P:L-histidine biosynthetic process"/>
    <property type="evidence" value="ECO:0007669"/>
    <property type="project" value="UniProtKB-UniRule"/>
</dbReference>
<comment type="similarity">
    <text evidence="5">In the C-terminal section; belongs to the PRA-PH family.</text>
</comment>
<evidence type="ECO:0000313" key="13">
    <source>
        <dbReference type="EMBL" id="EIJ33604.1"/>
    </source>
</evidence>
<dbReference type="PANTHER" id="PTHR42945:SF1">
    <property type="entry name" value="HISTIDINE BIOSYNTHESIS BIFUNCTIONAL PROTEIN HIS7"/>
    <property type="match status" value="1"/>
</dbReference>
<feature type="binding site" evidence="11">
    <location>
        <position position="100"/>
    </location>
    <ligand>
        <name>Mg(2+)</name>
        <dbReference type="ChEBI" id="CHEBI:18420"/>
    </ligand>
</feature>
<feature type="binding site" evidence="11">
    <location>
        <position position="97"/>
    </location>
    <ligand>
        <name>Zn(2+)</name>
        <dbReference type="ChEBI" id="CHEBI:29105"/>
        <note>ligand shared between dimeric partners</note>
    </ligand>
</feature>
<dbReference type="GO" id="GO:0004636">
    <property type="term" value="F:phosphoribosyl-ATP diphosphatase activity"/>
    <property type="evidence" value="ECO:0007669"/>
    <property type="project" value="UniProtKB-EC"/>
</dbReference>
<comment type="subcellular location">
    <subcellularLocation>
        <location evidence="11">Cytoplasm</location>
    </subcellularLocation>
</comment>
<dbReference type="UniPathway" id="UPA00031">
    <property type="reaction ID" value="UER00008"/>
</dbReference>
<name>A0A656HC77_THINJ</name>
<keyword evidence="14" id="KW-1185">Reference proteome</keyword>
<evidence type="ECO:0000256" key="7">
    <source>
        <dbReference type="ARBA" id="ARBA00022490"/>
    </source>
</evidence>
<keyword evidence="9 11" id="KW-0378">Hydrolase</keyword>
<comment type="cofactor">
    <cofactor evidence="11">
        <name>Mg(2+)</name>
        <dbReference type="ChEBI" id="CHEBI:18420"/>
    </cofactor>
    <text evidence="11">Binds 1 Mg(2+) ion per subunit.</text>
</comment>
<dbReference type="OrthoDB" id="9795769at2"/>
<keyword evidence="8 11" id="KW-0028">Amino-acid biosynthesis</keyword>
<dbReference type="Gene3D" id="3.10.20.810">
    <property type="entry name" value="Phosphoribosyl-AMP cyclohydrolase"/>
    <property type="match status" value="1"/>
</dbReference>
<dbReference type="SUPFAM" id="SSF141734">
    <property type="entry name" value="HisI-like"/>
    <property type="match status" value="1"/>
</dbReference>
<comment type="subunit">
    <text evidence="11">Homodimer.</text>
</comment>